<evidence type="ECO:0000256" key="6">
    <source>
        <dbReference type="ARBA" id="ARBA00022801"/>
    </source>
</evidence>
<name>A0AAE0P9X0_SORBR</name>
<dbReference type="PANTHER" id="PTHR42061:SF6">
    <property type="entry name" value="ENDO-CHITOSANASE"/>
    <property type="match status" value="1"/>
</dbReference>
<dbReference type="Proteomes" id="UP001281003">
    <property type="component" value="Unassembled WGS sequence"/>
</dbReference>
<keyword evidence="9 10" id="KW-0624">Polysaccharide degradation</keyword>
<dbReference type="InterPro" id="IPR009939">
    <property type="entry name" value="Chitosanase_fungal"/>
</dbReference>
<keyword evidence="11" id="KW-0812">Transmembrane</keyword>
<organism evidence="12 13">
    <name type="scientific">Sordaria brevicollis</name>
    <dbReference type="NCBI Taxonomy" id="83679"/>
    <lineage>
        <taxon>Eukaryota</taxon>
        <taxon>Fungi</taxon>
        <taxon>Dikarya</taxon>
        <taxon>Ascomycota</taxon>
        <taxon>Pezizomycotina</taxon>
        <taxon>Sordariomycetes</taxon>
        <taxon>Sordariomycetidae</taxon>
        <taxon>Sordariales</taxon>
        <taxon>Sordariaceae</taxon>
        <taxon>Sordaria</taxon>
    </lineage>
</organism>
<evidence type="ECO:0000256" key="1">
    <source>
        <dbReference type="ARBA" id="ARBA00000405"/>
    </source>
</evidence>
<keyword evidence="4" id="KW-0964">Secreted</keyword>
<evidence type="ECO:0000256" key="3">
    <source>
        <dbReference type="ARBA" id="ARBA00007799"/>
    </source>
</evidence>
<comment type="function">
    <text evidence="10">Chitosanase catalyzing the endo-type cleavage of chitosan, the deacylated form of chitin. Chitosanase may be crucial in the degradation of the deacetylated portion of chitin in the fungal cell wall.</text>
</comment>
<keyword evidence="7" id="KW-0119">Carbohydrate metabolism</keyword>
<evidence type="ECO:0000256" key="4">
    <source>
        <dbReference type="ARBA" id="ARBA00022525"/>
    </source>
</evidence>
<evidence type="ECO:0000256" key="8">
    <source>
        <dbReference type="ARBA" id="ARBA00023295"/>
    </source>
</evidence>
<comment type="catalytic activity">
    <reaction evidence="1 10">
        <text>Endohydrolysis of beta-(1-&gt;4)-linkages between D-glucosamine residues in a partly acetylated chitosan.</text>
        <dbReference type="EC" id="3.2.1.132"/>
    </reaction>
</comment>
<evidence type="ECO:0000256" key="2">
    <source>
        <dbReference type="ARBA" id="ARBA00004613"/>
    </source>
</evidence>
<dbReference type="AlphaFoldDB" id="A0AAE0P9X0"/>
<evidence type="ECO:0000256" key="9">
    <source>
        <dbReference type="ARBA" id="ARBA00023326"/>
    </source>
</evidence>
<dbReference type="EC" id="3.2.1.132" evidence="10"/>
<evidence type="ECO:0000313" key="12">
    <source>
        <dbReference type="EMBL" id="KAK3395760.1"/>
    </source>
</evidence>
<evidence type="ECO:0000256" key="10">
    <source>
        <dbReference type="RuleBase" id="RU361208"/>
    </source>
</evidence>
<dbReference type="GO" id="GO:0016977">
    <property type="term" value="F:chitosanase activity"/>
    <property type="evidence" value="ECO:0007669"/>
    <property type="project" value="UniProtKB-EC"/>
</dbReference>
<accession>A0AAE0P9X0</accession>
<keyword evidence="6 10" id="KW-0378">Hydrolase</keyword>
<gene>
    <name evidence="12" type="ORF">B0T20DRAFT_44744</name>
</gene>
<dbReference type="EMBL" id="JAUTDP010000010">
    <property type="protein sequence ID" value="KAK3395760.1"/>
    <property type="molecule type" value="Genomic_DNA"/>
</dbReference>
<sequence length="300" mass="31815">MLPSIPLTLLLASLPTASARDLPPNLQSFYTTLLSQKSCTNPLRSGFYSSDSGPNTFSYCGDHLSSSGIIYIRGQGRGKLANMDVDCDGVQNGPGSEDGRCSVGASPDYQNTTAFQDVIASYNIPGVTDLNTYVHPYVVFGNEIASRDSRIDGIQLFDPRDHGVEPLSVMAVVCDGGKKLVYGVWGDTNGSENGTKAMVGEASLALATACGGKEMSGRNGIDDEDVLYLAFTGQEAVPGREGARWDAAGFEEFERSVEELGERLVSRIKVDEGAAAGMVRVSWGLMMVVLVVGYLGVSGI</sequence>
<dbReference type="Pfam" id="PF07335">
    <property type="entry name" value="Glyco_hydro_75"/>
    <property type="match status" value="1"/>
</dbReference>
<dbReference type="GO" id="GO:0005576">
    <property type="term" value="C:extracellular region"/>
    <property type="evidence" value="ECO:0007669"/>
    <property type="project" value="UniProtKB-SubCell"/>
</dbReference>
<keyword evidence="8 10" id="KW-0326">Glycosidase</keyword>
<keyword evidence="5 10" id="KW-0732">Signal</keyword>
<keyword evidence="11" id="KW-1133">Transmembrane helix</keyword>
<comment type="subcellular location">
    <subcellularLocation>
        <location evidence="2 10">Secreted</location>
    </subcellularLocation>
</comment>
<proteinExistence type="inferred from homology"/>
<feature type="chain" id="PRO_5041778543" description="Endo-chitosanase" evidence="10">
    <location>
        <begin position="20"/>
        <end position="300"/>
    </location>
</feature>
<dbReference type="PANTHER" id="PTHR42061">
    <property type="entry name" value="ENDO-CHITOSANASE"/>
    <property type="match status" value="1"/>
</dbReference>
<feature type="transmembrane region" description="Helical" evidence="11">
    <location>
        <begin position="277"/>
        <end position="297"/>
    </location>
</feature>
<keyword evidence="11" id="KW-0472">Membrane</keyword>
<feature type="signal peptide" evidence="10">
    <location>
        <begin position="1"/>
        <end position="19"/>
    </location>
</feature>
<evidence type="ECO:0000256" key="5">
    <source>
        <dbReference type="ARBA" id="ARBA00022729"/>
    </source>
</evidence>
<evidence type="ECO:0000256" key="11">
    <source>
        <dbReference type="SAM" id="Phobius"/>
    </source>
</evidence>
<reference evidence="12" key="2">
    <citation type="submission" date="2023-07" db="EMBL/GenBank/DDBJ databases">
        <authorList>
            <consortium name="Lawrence Berkeley National Laboratory"/>
            <person name="Haridas S."/>
            <person name="Hensen N."/>
            <person name="Bonometti L."/>
            <person name="Westerberg I."/>
            <person name="Brannstrom I.O."/>
            <person name="Guillou S."/>
            <person name="Cros-Aarteil S."/>
            <person name="Calhoun S."/>
            <person name="Kuo A."/>
            <person name="Mondo S."/>
            <person name="Pangilinan J."/>
            <person name="Riley R."/>
            <person name="LaButti K."/>
            <person name="Andreopoulos B."/>
            <person name="Lipzen A."/>
            <person name="Chen C."/>
            <person name="Yanf M."/>
            <person name="Daum C."/>
            <person name="Ng V."/>
            <person name="Clum A."/>
            <person name="Steindorff A."/>
            <person name="Ohm R."/>
            <person name="Martin F."/>
            <person name="Silar P."/>
            <person name="Natvig D."/>
            <person name="Lalanne C."/>
            <person name="Gautier V."/>
            <person name="Ament-velasquez S.L."/>
            <person name="Kruys A."/>
            <person name="Hutchinson M.I."/>
            <person name="Powell A.J."/>
            <person name="Barry K."/>
            <person name="Miller A.N."/>
            <person name="Grigoriev I.V."/>
            <person name="Debuchy R."/>
            <person name="Gladieux P."/>
            <person name="Thoren M.H."/>
            <person name="Johannesson H."/>
        </authorList>
    </citation>
    <scope>NUCLEOTIDE SEQUENCE</scope>
    <source>
        <strain evidence="12">FGSC 1904</strain>
    </source>
</reference>
<protein>
    <recommendedName>
        <fullName evidence="10">Endo-chitosanase</fullName>
        <ecNumber evidence="10">3.2.1.132</ecNumber>
    </recommendedName>
</protein>
<dbReference type="GO" id="GO:0000272">
    <property type="term" value="P:polysaccharide catabolic process"/>
    <property type="evidence" value="ECO:0007669"/>
    <property type="project" value="UniProtKB-KW"/>
</dbReference>
<comment type="similarity">
    <text evidence="3 10">Belongs to the glycosyl hydrolase 75 family.</text>
</comment>
<comment type="caution">
    <text evidence="12">The sequence shown here is derived from an EMBL/GenBank/DDBJ whole genome shotgun (WGS) entry which is preliminary data.</text>
</comment>
<reference evidence="12" key="1">
    <citation type="journal article" date="2023" name="Mol. Phylogenet. Evol.">
        <title>Genome-scale phylogeny and comparative genomics of the fungal order Sordariales.</title>
        <authorList>
            <person name="Hensen N."/>
            <person name="Bonometti L."/>
            <person name="Westerberg I."/>
            <person name="Brannstrom I.O."/>
            <person name="Guillou S."/>
            <person name="Cros-Aarteil S."/>
            <person name="Calhoun S."/>
            <person name="Haridas S."/>
            <person name="Kuo A."/>
            <person name="Mondo S."/>
            <person name="Pangilinan J."/>
            <person name="Riley R."/>
            <person name="LaButti K."/>
            <person name="Andreopoulos B."/>
            <person name="Lipzen A."/>
            <person name="Chen C."/>
            <person name="Yan M."/>
            <person name="Daum C."/>
            <person name="Ng V."/>
            <person name="Clum A."/>
            <person name="Steindorff A."/>
            <person name="Ohm R.A."/>
            <person name="Martin F."/>
            <person name="Silar P."/>
            <person name="Natvig D.O."/>
            <person name="Lalanne C."/>
            <person name="Gautier V."/>
            <person name="Ament-Velasquez S.L."/>
            <person name="Kruys A."/>
            <person name="Hutchinson M.I."/>
            <person name="Powell A.J."/>
            <person name="Barry K."/>
            <person name="Miller A.N."/>
            <person name="Grigoriev I.V."/>
            <person name="Debuchy R."/>
            <person name="Gladieux P."/>
            <person name="Hiltunen Thoren M."/>
            <person name="Johannesson H."/>
        </authorList>
    </citation>
    <scope>NUCLEOTIDE SEQUENCE</scope>
    <source>
        <strain evidence="12">FGSC 1904</strain>
    </source>
</reference>
<evidence type="ECO:0000256" key="7">
    <source>
        <dbReference type="ARBA" id="ARBA00023277"/>
    </source>
</evidence>
<evidence type="ECO:0000313" key="13">
    <source>
        <dbReference type="Proteomes" id="UP001281003"/>
    </source>
</evidence>
<keyword evidence="13" id="KW-1185">Reference proteome</keyword>